<dbReference type="Gene3D" id="3.40.309.10">
    <property type="entry name" value="Aldehyde Dehydrogenase, Chain A, domain 2"/>
    <property type="match status" value="1"/>
</dbReference>
<dbReference type="EMBL" id="FNGH01000017">
    <property type="protein sequence ID" value="SDM67113.1"/>
    <property type="molecule type" value="Genomic_DNA"/>
</dbReference>
<dbReference type="SUPFAM" id="SSF53720">
    <property type="entry name" value="ALDH-like"/>
    <property type="match status" value="1"/>
</dbReference>
<evidence type="ECO:0000256" key="4">
    <source>
        <dbReference type="RuleBase" id="RU003345"/>
    </source>
</evidence>
<dbReference type="STRING" id="48727.SAMN05192555_11712"/>
<dbReference type="RefSeq" id="WP_089660156.1">
    <property type="nucleotide sequence ID" value="NZ_FNGH01000017.1"/>
</dbReference>
<feature type="active site" evidence="3">
    <location>
        <position position="265"/>
    </location>
</feature>
<dbReference type="InterPro" id="IPR015590">
    <property type="entry name" value="Aldehyde_DH_dom"/>
</dbReference>
<keyword evidence="2 4" id="KW-0560">Oxidoreductase</keyword>
<dbReference type="FunFam" id="3.40.605.10:FF:000001">
    <property type="entry name" value="Aldehyde dehydrogenase 1"/>
    <property type="match status" value="1"/>
</dbReference>
<accession>A0A1G9V4S6</accession>
<dbReference type="InterPro" id="IPR016161">
    <property type="entry name" value="Ald_DH/histidinol_DH"/>
</dbReference>
<evidence type="ECO:0000256" key="1">
    <source>
        <dbReference type="ARBA" id="ARBA00009986"/>
    </source>
</evidence>
<dbReference type="Gene3D" id="3.40.605.10">
    <property type="entry name" value="Aldehyde Dehydrogenase, Chain A, domain 1"/>
    <property type="match status" value="1"/>
</dbReference>
<dbReference type="GO" id="GO:0004030">
    <property type="term" value="F:aldehyde dehydrogenase [NAD(P)+] activity"/>
    <property type="evidence" value="ECO:0007669"/>
    <property type="project" value="UniProtKB-ARBA"/>
</dbReference>
<dbReference type="InterPro" id="IPR029510">
    <property type="entry name" value="Ald_DH_CS_GLU"/>
</dbReference>
<sequence>MPHSHHDWQRLAAELTADGRAFIDGQRQAAQAGDWLDSLNPMGGPPVARIAAGTAADIDLAVAAARRSFSAGDWSQAAPTRRRQVLQAIATRLREHATTLALLDCLEVGKRIDEALDDVEESARLFDWYAEVQDKWYDALAASPPGVQASMRHEPLGVIGAVVPWNYPLHNACVKLAPALAAGNSVVLKPAEESSLSALRLAELCETAGLPQGVVNVVPGHGHQAGEALGRHADVDAIGFTGSSEIGKRFMVYAGESNMKPVWLECGGKSPHLVFADAGDLEEVADAVAGAIFTNAGQVCSAHSRLLVQRELAEPLLDALCRRANALTLGDPLDPATTLGPLVSQAQFDKVCDYLRLGRSEARLACGGEPREADGGRLFVAPTIFADVTPDRRLFREEIFGPVLTVTPFDDEEQAVALANDSEYGLAASLWTRDLGRAHRLCDRLQAGTVTVNGVDAVSLQTTFGGVKQSGIGRDYALAGMQKYMAVKTRWIQY</sequence>
<keyword evidence="7" id="KW-1185">Reference proteome</keyword>
<dbReference type="Proteomes" id="UP000199107">
    <property type="component" value="Unassembled WGS sequence"/>
</dbReference>
<organism evidence="6 7">
    <name type="scientific">Franzmannia pantelleriensis</name>
    <dbReference type="NCBI Taxonomy" id="48727"/>
    <lineage>
        <taxon>Bacteria</taxon>
        <taxon>Pseudomonadati</taxon>
        <taxon>Pseudomonadota</taxon>
        <taxon>Gammaproteobacteria</taxon>
        <taxon>Oceanospirillales</taxon>
        <taxon>Halomonadaceae</taxon>
        <taxon>Franzmannia</taxon>
    </lineage>
</organism>
<gene>
    <name evidence="6" type="ORF">SAMN05192555_11712</name>
</gene>
<dbReference type="CDD" id="cd07112">
    <property type="entry name" value="ALDH_GABALDH-PuuC"/>
    <property type="match status" value="1"/>
</dbReference>
<evidence type="ECO:0000256" key="2">
    <source>
        <dbReference type="ARBA" id="ARBA00023002"/>
    </source>
</evidence>
<feature type="domain" description="Aldehyde dehydrogenase" evidence="5">
    <location>
        <begin position="36"/>
        <end position="489"/>
    </location>
</feature>
<name>A0A1G9V4S6_9GAMM</name>
<dbReference type="InterPro" id="IPR016162">
    <property type="entry name" value="Ald_DH_N"/>
</dbReference>
<dbReference type="AlphaFoldDB" id="A0A1G9V4S6"/>
<evidence type="ECO:0000313" key="7">
    <source>
        <dbReference type="Proteomes" id="UP000199107"/>
    </source>
</evidence>
<reference evidence="7" key="1">
    <citation type="submission" date="2016-10" db="EMBL/GenBank/DDBJ databases">
        <authorList>
            <person name="Varghese N."/>
            <person name="Submissions S."/>
        </authorList>
    </citation>
    <scope>NUCLEOTIDE SEQUENCE [LARGE SCALE GENOMIC DNA]</scope>
    <source>
        <strain evidence="7">AAP</strain>
    </source>
</reference>
<dbReference type="OrthoDB" id="9812625at2"/>
<proteinExistence type="inferred from homology"/>
<comment type="similarity">
    <text evidence="1 4">Belongs to the aldehyde dehydrogenase family.</text>
</comment>
<evidence type="ECO:0000313" key="6">
    <source>
        <dbReference type="EMBL" id="SDM67113.1"/>
    </source>
</evidence>
<dbReference type="PANTHER" id="PTHR11699">
    <property type="entry name" value="ALDEHYDE DEHYDROGENASE-RELATED"/>
    <property type="match status" value="1"/>
</dbReference>
<dbReference type="PROSITE" id="PS00687">
    <property type="entry name" value="ALDEHYDE_DEHYDR_GLU"/>
    <property type="match status" value="1"/>
</dbReference>
<evidence type="ECO:0000256" key="3">
    <source>
        <dbReference type="PROSITE-ProRule" id="PRU10007"/>
    </source>
</evidence>
<dbReference type="FunFam" id="3.40.309.10:FF:000012">
    <property type="entry name" value="Betaine aldehyde dehydrogenase"/>
    <property type="match status" value="1"/>
</dbReference>
<dbReference type="InterPro" id="IPR016163">
    <property type="entry name" value="Ald_DH_C"/>
</dbReference>
<dbReference type="Pfam" id="PF00171">
    <property type="entry name" value="Aldedh"/>
    <property type="match status" value="1"/>
</dbReference>
<protein>
    <submittedName>
        <fullName evidence="6">Gamma-glutamyl-gamma-aminobutyraldehyde dehydrogenase</fullName>
    </submittedName>
</protein>
<evidence type="ECO:0000259" key="5">
    <source>
        <dbReference type="Pfam" id="PF00171"/>
    </source>
</evidence>